<dbReference type="Gene3D" id="1.10.1450.10">
    <property type="entry name" value="Tetraspanin"/>
    <property type="match status" value="1"/>
</dbReference>
<evidence type="ECO:0000313" key="9">
    <source>
        <dbReference type="RefSeq" id="XP_028255730.1"/>
    </source>
</evidence>
<dbReference type="GeneID" id="114432118"/>
<evidence type="ECO:0000256" key="6">
    <source>
        <dbReference type="PIRSR" id="PIRSR002419-1"/>
    </source>
</evidence>
<dbReference type="RefSeq" id="XP_028255730.1">
    <property type="nucleotide sequence ID" value="XM_028399929.1"/>
</dbReference>
<sequence>MAINTCLKRTFTIFNIFFAIVGAALILLTLLTQILTNINGGDSLGSRTAILISLYILGGIIMVIAILGAYGAHKESRAALIVFLVCMVIGSLVMLRVAVPIAIARTQLEGSIEEKLRQNLPLDKASSEVKSTIESVQSQLHCCGLFSYNDWEDQIPDSCNCGPDTEESECRTIGYSSLMLLGRKTIYSQPCFPLLMNYFRLGFDIVLGVFFTLAVLALLGLVLTSVMIHQMRYTVRPTVMLTVPAIFSPQPPKYQELHNPPPY</sequence>
<dbReference type="PIRSF" id="PIRSF002419">
    <property type="entry name" value="Tetraspanin"/>
    <property type="match status" value="1"/>
</dbReference>
<dbReference type="InterPro" id="IPR008952">
    <property type="entry name" value="Tetraspanin_EC2_sf"/>
</dbReference>
<keyword evidence="8" id="KW-1185">Reference proteome</keyword>
<evidence type="ECO:0000256" key="5">
    <source>
        <dbReference type="ARBA" id="ARBA00023136"/>
    </source>
</evidence>
<evidence type="ECO:0000256" key="2">
    <source>
        <dbReference type="ARBA" id="ARBA00006840"/>
    </source>
</evidence>
<dbReference type="OrthoDB" id="5982705at2759"/>
<evidence type="ECO:0000256" key="3">
    <source>
        <dbReference type="ARBA" id="ARBA00022692"/>
    </source>
</evidence>
<keyword evidence="5 7" id="KW-0472">Membrane</keyword>
<dbReference type="InParanoid" id="A0A6P7HJH2"/>
<gene>
    <name evidence="9" type="primary">LOC114432118</name>
</gene>
<evidence type="ECO:0000313" key="8">
    <source>
        <dbReference type="Proteomes" id="UP000515145"/>
    </source>
</evidence>
<comment type="similarity">
    <text evidence="2 7">Belongs to the tetraspanin (TM4SF) family.</text>
</comment>
<dbReference type="PRINTS" id="PR00259">
    <property type="entry name" value="TMFOUR"/>
</dbReference>
<feature type="disulfide bond" evidence="6">
    <location>
        <begin position="143"/>
        <end position="159"/>
    </location>
</feature>
<dbReference type="GO" id="GO:1900746">
    <property type="term" value="P:regulation of vascular endothelial growth factor signaling pathway"/>
    <property type="evidence" value="ECO:0007669"/>
    <property type="project" value="TreeGrafter"/>
</dbReference>
<feature type="disulfide bond" evidence="6">
    <location>
        <begin position="142"/>
        <end position="170"/>
    </location>
</feature>
<dbReference type="Pfam" id="PF00335">
    <property type="entry name" value="Tetraspanin"/>
    <property type="match status" value="1"/>
</dbReference>
<keyword evidence="6" id="KW-1015">Disulfide bond</keyword>
<keyword evidence="4 7" id="KW-1133">Transmembrane helix</keyword>
<dbReference type="InterPro" id="IPR000301">
    <property type="entry name" value="Tetraspanin_animals"/>
</dbReference>
<dbReference type="InterPro" id="IPR018499">
    <property type="entry name" value="Tetraspanin/Peripherin"/>
</dbReference>
<evidence type="ECO:0000256" key="1">
    <source>
        <dbReference type="ARBA" id="ARBA00004141"/>
    </source>
</evidence>
<feature type="transmembrane region" description="Helical" evidence="7">
    <location>
        <begin position="12"/>
        <end position="36"/>
    </location>
</feature>
<evidence type="ECO:0000256" key="4">
    <source>
        <dbReference type="ARBA" id="ARBA00022989"/>
    </source>
</evidence>
<protein>
    <recommendedName>
        <fullName evidence="7">Tetraspanin</fullName>
    </recommendedName>
</protein>
<dbReference type="Proteomes" id="UP000515145">
    <property type="component" value="Chromosome 2"/>
</dbReference>
<reference evidence="9" key="1">
    <citation type="submission" date="2025-08" db="UniProtKB">
        <authorList>
            <consortium name="RefSeq"/>
        </authorList>
    </citation>
    <scope>IDENTIFICATION</scope>
</reference>
<dbReference type="SUPFAM" id="SSF48652">
    <property type="entry name" value="Tetraspanin"/>
    <property type="match status" value="1"/>
</dbReference>
<evidence type="ECO:0000256" key="7">
    <source>
        <dbReference type="RuleBase" id="RU361218"/>
    </source>
</evidence>
<proteinExistence type="inferred from homology"/>
<keyword evidence="3 7" id="KW-0812">Transmembrane</keyword>
<feature type="transmembrane region" description="Helical" evidence="7">
    <location>
        <begin position="205"/>
        <end position="228"/>
    </location>
</feature>
<dbReference type="GO" id="GO:0005886">
    <property type="term" value="C:plasma membrane"/>
    <property type="evidence" value="ECO:0007669"/>
    <property type="project" value="TreeGrafter"/>
</dbReference>
<dbReference type="PANTHER" id="PTHR19282:SF456">
    <property type="entry name" value="CD63 MOLECULE"/>
    <property type="match status" value="1"/>
</dbReference>
<dbReference type="AlphaFoldDB" id="A0A6P7HJH2"/>
<dbReference type="PANTHER" id="PTHR19282">
    <property type="entry name" value="TETRASPANIN"/>
    <property type="match status" value="1"/>
</dbReference>
<name>A0A6P7HJH2_9TELE</name>
<comment type="subcellular location">
    <subcellularLocation>
        <location evidence="1 7">Membrane</location>
        <topology evidence="1 7">Multi-pass membrane protein</topology>
    </subcellularLocation>
</comment>
<feature type="transmembrane region" description="Helical" evidence="7">
    <location>
        <begin position="48"/>
        <end position="71"/>
    </location>
</feature>
<feature type="transmembrane region" description="Helical" evidence="7">
    <location>
        <begin position="78"/>
        <end position="103"/>
    </location>
</feature>
<organism evidence="8 9">
    <name type="scientific">Parambassis ranga</name>
    <name type="common">Indian glassy fish</name>
    <dbReference type="NCBI Taxonomy" id="210632"/>
    <lineage>
        <taxon>Eukaryota</taxon>
        <taxon>Metazoa</taxon>
        <taxon>Chordata</taxon>
        <taxon>Craniata</taxon>
        <taxon>Vertebrata</taxon>
        <taxon>Euteleostomi</taxon>
        <taxon>Actinopterygii</taxon>
        <taxon>Neopterygii</taxon>
        <taxon>Teleostei</taxon>
        <taxon>Neoteleostei</taxon>
        <taxon>Acanthomorphata</taxon>
        <taxon>Ovalentaria</taxon>
        <taxon>Ambassidae</taxon>
        <taxon>Parambassis</taxon>
    </lineage>
</organism>
<accession>A0A6P7HJH2</accession>